<gene>
    <name evidence="2" type="ORF">BPULL_0551</name>
</gene>
<feature type="transmembrane region" description="Helical" evidence="1">
    <location>
        <begin position="143"/>
        <end position="166"/>
    </location>
</feature>
<feature type="transmembrane region" description="Helical" evidence="1">
    <location>
        <begin position="91"/>
        <end position="116"/>
    </location>
</feature>
<keyword evidence="1" id="KW-0472">Membrane</keyword>
<dbReference type="Proteomes" id="UP000029109">
    <property type="component" value="Unassembled WGS sequence"/>
</dbReference>
<evidence type="ECO:0000256" key="1">
    <source>
        <dbReference type="SAM" id="Phobius"/>
    </source>
</evidence>
<feature type="transmembrane region" description="Helical" evidence="1">
    <location>
        <begin position="61"/>
        <end position="79"/>
    </location>
</feature>
<evidence type="ECO:0000313" key="3">
    <source>
        <dbReference type="Proteomes" id="UP000029109"/>
    </source>
</evidence>
<organism evidence="2 3">
    <name type="scientific">Bifidobacterium pullorum</name>
    <dbReference type="NCBI Taxonomy" id="78448"/>
    <lineage>
        <taxon>Bacteria</taxon>
        <taxon>Bacillati</taxon>
        <taxon>Actinomycetota</taxon>
        <taxon>Actinomycetes</taxon>
        <taxon>Bifidobacteriales</taxon>
        <taxon>Bifidobacteriaceae</taxon>
        <taxon>Bifidobacterium</taxon>
    </lineage>
</organism>
<evidence type="ECO:0000313" key="2">
    <source>
        <dbReference type="EMBL" id="KFI81002.1"/>
    </source>
</evidence>
<feature type="transmembrane region" description="Helical" evidence="1">
    <location>
        <begin position="208"/>
        <end position="238"/>
    </location>
</feature>
<sequence length="244" mass="26330">MTKRVTAKTSSNLTLFAKGRNLRMSLVLVMVMTAICFRWWYMSVDTHVLNQVEPVWVGTANSVPSLFVVAMVCCCAPRMPLTDRLGNRRPAAYGTLAVAAVCVMAMAVMPVVYGVYSVLPRDWIPGMDMVDATGAMLFREFNMFASGAALMRAVQAGFFGAVAAMATALNGRIVGTGLSLAVMLGELLLGSADSYGEMSVFTFTVKALPAWCVTVGILLMLSWVVWYLTAAGAPLLVLHHGERE</sequence>
<name>A0A7V8HPE9_9BIFI</name>
<reference evidence="2 3" key="1">
    <citation type="submission" date="2014-03" db="EMBL/GenBank/DDBJ databases">
        <title>Genomics of Bifidobacteria.</title>
        <authorList>
            <person name="Ventura M."/>
            <person name="Milani C."/>
            <person name="Lugli G.A."/>
        </authorList>
    </citation>
    <scope>NUCLEOTIDE SEQUENCE [LARGE SCALE GENOMIC DNA]</scope>
    <source>
        <strain evidence="2 3">LMG 21816</strain>
    </source>
</reference>
<accession>A0A7V8HPE9</accession>
<feature type="transmembrane region" description="Helical" evidence="1">
    <location>
        <begin position="173"/>
        <end position="192"/>
    </location>
</feature>
<feature type="transmembrane region" description="Helical" evidence="1">
    <location>
        <begin position="21"/>
        <end position="41"/>
    </location>
</feature>
<dbReference type="EMBL" id="JGZJ01000010">
    <property type="protein sequence ID" value="KFI81002.1"/>
    <property type="molecule type" value="Genomic_DNA"/>
</dbReference>
<keyword evidence="1" id="KW-1133">Transmembrane helix</keyword>
<comment type="caution">
    <text evidence="2">The sequence shown here is derived from an EMBL/GenBank/DDBJ whole genome shotgun (WGS) entry which is preliminary data.</text>
</comment>
<proteinExistence type="predicted"/>
<protein>
    <submittedName>
        <fullName evidence="2">Uncharacterized protein</fullName>
    </submittedName>
</protein>
<dbReference type="AlphaFoldDB" id="A0A7V8HPE9"/>
<keyword evidence="1" id="KW-0812">Transmembrane</keyword>